<accession>A0A8J7U636</accession>
<proteinExistence type="predicted"/>
<keyword evidence="2" id="KW-1133">Transmembrane helix</keyword>
<feature type="coiled-coil region" evidence="1">
    <location>
        <begin position="378"/>
        <end position="405"/>
    </location>
</feature>
<evidence type="ECO:0000313" key="4">
    <source>
        <dbReference type="Proteomes" id="UP000664417"/>
    </source>
</evidence>
<comment type="caution">
    <text evidence="3">The sequence shown here is derived from an EMBL/GenBank/DDBJ whole genome shotgun (WGS) entry which is preliminary data.</text>
</comment>
<evidence type="ECO:0000313" key="3">
    <source>
        <dbReference type="EMBL" id="MBO1321479.1"/>
    </source>
</evidence>
<keyword evidence="2" id="KW-0472">Membrane</keyword>
<dbReference type="EMBL" id="JAFREP010000024">
    <property type="protein sequence ID" value="MBO1321479.1"/>
    <property type="molecule type" value="Genomic_DNA"/>
</dbReference>
<feature type="transmembrane region" description="Helical" evidence="2">
    <location>
        <begin position="430"/>
        <end position="451"/>
    </location>
</feature>
<reference evidence="3" key="1">
    <citation type="submission" date="2021-03" db="EMBL/GenBank/DDBJ databases">
        <authorList>
            <person name="Wang G."/>
        </authorList>
    </citation>
    <scope>NUCLEOTIDE SEQUENCE</scope>
    <source>
        <strain evidence="3">KCTC 12899</strain>
    </source>
</reference>
<dbReference type="PANTHER" id="PTHR32309">
    <property type="entry name" value="TYROSINE-PROTEIN KINASE"/>
    <property type="match status" value="1"/>
</dbReference>
<dbReference type="PANTHER" id="PTHR32309:SF31">
    <property type="entry name" value="CAPSULAR EXOPOLYSACCHARIDE FAMILY"/>
    <property type="match status" value="1"/>
</dbReference>
<dbReference type="AlphaFoldDB" id="A0A8J7U636"/>
<sequence>MADEQGFQLKPIHPIATLLGHLRLIFLCGVAGTLVLGMGVMLKVKPNYMSEAVIEIGESQSRILVFQEEQRFASRVAYTDYVNTQLSYILNNETLALAVEKVEKPNAQLAPAGGDLKKSIALVRGMLAVSPVRDSHLVTIQVESKVPDGLEDIANALVEAYLELNREREIGQNLNRIDFLRKELDLRKRELQETYELLARYTRNLGTYNFAEEANPHDINIAFLREALNGAYITRLDAENEYEAITFASAKERELGIEPLVTQHVRSDTTLSGFRENVRELEEQVRSGTTTFTEDHPEYRRIVERLKLARERLAEAEAASREEAIAIYGGRMTIDQQVELAQAEAALMSSRNSEREIEGRIASEKQLLIDTTTDFLRAAKTKVELANLEERIQVVESRIDDLSLESNAPSRVRLNSRAGPPGGPQGDKRIILLIAVAGLSFCGGLMLAFALDFLKPNIIDPRHIGQIIGSGVTGVLAHVDKIDDMGQLLRNAPHRYHADEFRRFFPKIFTPKSDADKREIITVISLSHGCGVTSLVLNCMTHLEHMGRRGSMVEVSSSGEELIQRTEGWNLREADADISQELRSFYPLSLRVSPEGCEFFHFETPHLKEAVSNEIMLGKLLDELKQRNSLVLIDAPPLLKDSEAELLCKMSDVVVLVISPNNNPGELKKGMSILRGLGVQKCAVIANNLPLFPGGYISRAIVEYEGGSVKFHLVKEIVDALIDAVNIGGDIKKLFSKKQKGPVNFREEAQGGPKSKN</sequence>
<keyword evidence="4" id="KW-1185">Reference proteome</keyword>
<evidence type="ECO:0000256" key="2">
    <source>
        <dbReference type="SAM" id="Phobius"/>
    </source>
</evidence>
<name>A0A8J7U636_9BACT</name>
<dbReference type="InterPro" id="IPR050445">
    <property type="entry name" value="Bact_polysacc_biosynth/exp"/>
</dbReference>
<keyword evidence="1" id="KW-0175">Coiled coil</keyword>
<organism evidence="3 4">
    <name type="scientific">Acanthopleuribacter pedis</name>
    <dbReference type="NCBI Taxonomy" id="442870"/>
    <lineage>
        <taxon>Bacteria</taxon>
        <taxon>Pseudomonadati</taxon>
        <taxon>Acidobacteriota</taxon>
        <taxon>Holophagae</taxon>
        <taxon>Acanthopleuribacterales</taxon>
        <taxon>Acanthopleuribacteraceae</taxon>
        <taxon>Acanthopleuribacter</taxon>
    </lineage>
</organism>
<gene>
    <name evidence="3" type="ORF">J3U88_23555</name>
</gene>
<feature type="transmembrane region" description="Helical" evidence="2">
    <location>
        <begin position="20"/>
        <end position="42"/>
    </location>
</feature>
<dbReference type="Proteomes" id="UP000664417">
    <property type="component" value="Unassembled WGS sequence"/>
</dbReference>
<dbReference type="InterPro" id="IPR027417">
    <property type="entry name" value="P-loop_NTPase"/>
</dbReference>
<keyword evidence="2" id="KW-0812">Transmembrane</keyword>
<evidence type="ECO:0000256" key="1">
    <source>
        <dbReference type="SAM" id="Coils"/>
    </source>
</evidence>
<protein>
    <submittedName>
        <fullName evidence="3">Uncharacterized protein</fullName>
    </submittedName>
</protein>
<dbReference type="SUPFAM" id="SSF52540">
    <property type="entry name" value="P-loop containing nucleoside triphosphate hydrolases"/>
    <property type="match status" value="1"/>
</dbReference>
<dbReference type="Gene3D" id="3.40.50.300">
    <property type="entry name" value="P-loop containing nucleotide triphosphate hydrolases"/>
    <property type="match status" value="1"/>
</dbReference>
<dbReference type="RefSeq" id="WP_207861452.1">
    <property type="nucleotide sequence ID" value="NZ_JAFREP010000024.1"/>
</dbReference>